<dbReference type="InterPro" id="IPR000836">
    <property type="entry name" value="PRTase_dom"/>
</dbReference>
<reference evidence="2 3" key="1">
    <citation type="journal article" date="2016" name="Sci. Rep.">
        <title>Whole genome sequencing identifies a novel species of the genus Capnocytophaga isolated from dog and cat bite wounds in humans.</title>
        <authorList>
            <person name="Zangenah S."/>
            <person name="Abbasi N."/>
            <person name="Andersson A.F."/>
            <person name="Bergman P."/>
        </authorList>
    </citation>
    <scope>NUCLEOTIDE SEQUENCE [LARGE SCALE GENOMIC DNA]</scope>
    <source>
        <strain evidence="2 3">W5</strain>
    </source>
</reference>
<dbReference type="PANTHER" id="PTHR11608">
    <property type="entry name" value="BIFUNCTIONAL PROTEIN PYRR"/>
    <property type="match status" value="1"/>
</dbReference>
<evidence type="ECO:0000313" key="2">
    <source>
        <dbReference type="EMBL" id="MFK8293089.1"/>
    </source>
</evidence>
<comment type="caution">
    <text evidence="2">The sequence shown here is derived from an EMBL/GenBank/DDBJ whole genome shotgun (WGS) entry which is preliminary data.</text>
</comment>
<dbReference type="GO" id="GO:0004845">
    <property type="term" value="F:uracil phosphoribosyltransferase activity"/>
    <property type="evidence" value="ECO:0007669"/>
    <property type="project" value="UniProtKB-EC"/>
</dbReference>
<protein>
    <submittedName>
        <fullName evidence="2">Uracil phosphoribosyltransferase</fullName>
        <ecNumber evidence="2">2.4.2.9</ecNumber>
    </submittedName>
</protein>
<dbReference type="Proteomes" id="UP001622370">
    <property type="component" value="Unassembled WGS sequence"/>
</dbReference>
<dbReference type="CDD" id="cd06223">
    <property type="entry name" value="PRTases_typeI"/>
    <property type="match status" value="1"/>
</dbReference>
<dbReference type="InterPro" id="IPR029057">
    <property type="entry name" value="PRTase-like"/>
</dbReference>
<dbReference type="InterPro" id="IPR050137">
    <property type="entry name" value="PyrR_bifunctional"/>
</dbReference>
<dbReference type="PANTHER" id="PTHR11608:SF0">
    <property type="entry name" value="BIFUNCTIONAL PROTEIN PYRR"/>
    <property type="match status" value="1"/>
</dbReference>
<evidence type="ECO:0000259" key="1">
    <source>
        <dbReference type="Pfam" id="PF14681"/>
    </source>
</evidence>
<dbReference type="Pfam" id="PF14681">
    <property type="entry name" value="UPRTase"/>
    <property type="match status" value="1"/>
</dbReference>
<name>A0ABW8Q9R5_9FLAO</name>
<keyword evidence="2" id="KW-0328">Glycosyltransferase</keyword>
<keyword evidence="2" id="KW-0808">Transferase</keyword>
<dbReference type="EMBL" id="JBJGWJ010000002">
    <property type="protein sequence ID" value="MFK8293089.1"/>
    <property type="molecule type" value="Genomic_DNA"/>
</dbReference>
<feature type="domain" description="Phosphoribosyltransferase" evidence="1">
    <location>
        <begin position="13"/>
        <end position="213"/>
    </location>
</feature>
<keyword evidence="3" id="KW-1185">Reference proteome</keyword>
<sequence>MIVHHLGENPSILNRFVAELRDVNIQKDRMRFRKNLERIGEILCYEMSKNLHFEKESITTPLGEKEMQIPKDEVVICSILRAGLALHQGLMNFFDGADNAFISAYRKHTSETEFDILVEYLASPSLENKTLFLADPMLATGRSFVNVYEALSPLGKPKSIHLFAVVGAEEGVEYLKDKFPADTHLWIATIDPKLNEKGYIIPGLGDAGDLAFGDKMQQ</sequence>
<dbReference type="RefSeq" id="WP_405253951.1">
    <property type="nucleotide sequence ID" value="NZ_JBJGWE010000002.1"/>
</dbReference>
<organism evidence="2 3">
    <name type="scientific">Capnocytophaga stomatis</name>
    <dbReference type="NCBI Taxonomy" id="1848904"/>
    <lineage>
        <taxon>Bacteria</taxon>
        <taxon>Pseudomonadati</taxon>
        <taxon>Bacteroidota</taxon>
        <taxon>Flavobacteriia</taxon>
        <taxon>Flavobacteriales</taxon>
        <taxon>Flavobacteriaceae</taxon>
        <taxon>Capnocytophaga</taxon>
    </lineage>
</organism>
<evidence type="ECO:0000313" key="3">
    <source>
        <dbReference type="Proteomes" id="UP001622370"/>
    </source>
</evidence>
<gene>
    <name evidence="2" type="primary">upp</name>
    <name evidence="2" type="ORF">ACI76L_04775</name>
</gene>
<proteinExistence type="predicted"/>
<dbReference type="SUPFAM" id="SSF53271">
    <property type="entry name" value="PRTase-like"/>
    <property type="match status" value="1"/>
</dbReference>
<accession>A0ABW8Q9R5</accession>
<dbReference type="NCBIfam" id="NF001097">
    <property type="entry name" value="PRK00129.1"/>
    <property type="match status" value="1"/>
</dbReference>
<dbReference type="Gene3D" id="3.40.50.2020">
    <property type="match status" value="1"/>
</dbReference>
<dbReference type="EC" id="2.4.2.9" evidence="2"/>